<comment type="caution">
    <text evidence="10">The sequence shown here is derived from an EMBL/GenBank/DDBJ whole genome shotgun (WGS) entry which is preliminary data.</text>
</comment>
<evidence type="ECO:0000256" key="1">
    <source>
        <dbReference type="ARBA" id="ARBA00023239"/>
    </source>
</evidence>
<evidence type="ECO:0000256" key="2">
    <source>
        <dbReference type="ARBA" id="ARBA00023444"/>
    </source>
</evidence>
<keyword evidence="1" id="KW-0456">Lyase</keyword>
<comment type="subunit">
    <text evidence="4">Probably forms a complex composed of NirD, NirL, NirG and NirH. All proteins are required for the total conversion of siroheme to didecarboxysiroheme.</text>
</comment>
<evidence type="ECO:0000256" key="4">
    <source>
        <dbReference type="ARBA" id="ARBA00023465"/>
    </source>
</evidence>
<evidence type="ECO:0000256" key="7">
    <source>
        <dbReference type="ARBA" id="ARBA00048470"/>
    </source>
</evidence>
<comment type="similarity">
    <text evidence="3">Belongs to the Ahb/Nir family.</text>
</comment>
<dbReference type="EC" id="4.1.1.111" evidence="5"/>
<dbReference type="PANTHER" id="PTHR43413">
    <property type="entry name" value="TRANSCRIPTIONAL REGULATOR, ASNC FAMILY"/>
    <property type="match status" value="1"/>
</dbReference>
<feature type="domain" description="Siroheme decarboxylase NirL-like HTH" evidence="9">
    <location>
        <begin position="5"/>
        <end position="50"/>
    </location>
</feature>
<dbReference type="RefSeq" id="WP_066981173.1">
    <property type="nucleotide sequence ID" value="NZ_LUUI01000095.1"/>
</dbReference>
<dbReference type="GO" id="GO:0016829">
    <property type="term" value="F:lyase activity"/>
    <property type="evidence" value="ECO:0007669"/>
    <property type="project" value="UniProtKB-KW"/>
</dbReference>
<dbReference type="InterPro" id="IPR036388">
    <property type="entry name" value="WH-like_DNA-bd_sf"/>
</dbReference>
<dbReference type="OrthoDB" id="9806536at2"/>
<proteinExistence type="inferred from homology"/>
<dbReference type="EMBL" id="LUUI01000095">
    <property type="protein sequence ID" value="OAI16540.1"/>
    <property type="molecule type" value="Genomic_DNA"/>
</dbReference>
<dbReference type="Gene3D" id="1.10.10.10">
    <property type="entry name" value="Winged helix-like DNA-binding domain superfamily/Winged helix DNA-binding domain"/>
    <property type="match status" value="1"/>
</dbReference>
<evidence type="ECO:0000259" key="9">
    <source>
        <dbReference type="Pfam" id="PF22451"/>
    </source>
</evidence>
<dbReference type="AlphaFoldDB" id="A0A177NHJ9"/>
<dbReference type="Proteomes" id="UP000078476">
    <property type="component" value="Unassembled WGS sequence"/>
</dbReference>
<dbReference type="Pfam" id="PF17805">
    <property type="entry name" value="AsnC_trans_reg2"/>
    <property type="match status" value="1"/>
</dbReference>
<keyword evidence="11" id="KW-1185">Reference proteome</keyword>
<comment type="function">
    <text evidence="6">Involved in heme d1 biosynthesis. Catalyzes the decarboxylation of siroheme into didecarboxysiroheme.</text>
</comment>
<evidence type="ECO:0000313" key="10">
    <source>
        <dbReference type="EMBL" id="OAI16540.1"/>
    </source>
</evidence>
<evidence type="ECO:0000256" key="6">
    <source>
        <dbReference type="ARBA" id="ARBA00045291"/>
    </source>
</evidence>
<name>A0A177NHJ9_9GAMM</name>
<comment type="catalytic activity">
    <reaction evidence="7">
        <text>siroheme + 2 H(+) = 12,18-didecarboxysiroheme + 2 CO2</text>
        <dbReference type="Rhea" id="RHEA:19093"/>
        <dbReference type="ChEBI" id="CHEBI:15378"/>
        <dbReference type="ChEBI" id="CHEBI:16526"/>
        <dbReference type="ChEBI" id="CHEBI:60052"/>
        <dbReference type="ChEBI" id="CHEBI:140497"/>
        <dbReference type="EC" id="4.1.1.111"/>
    </reaction>
</comment>
<dbReference type="InterPro" id="IPR053953">
    <property type="entry name" value="NirdL-like_HTH"/>
</dbReference>
<organism evidence="10 11">
    <name type="scientific">Methylomonas lenta</name>
    <dbReference type="NCBI Taxonomy" id="980561"/>
    <lineage>
        <taxon>Bacteria</taxon>
        <taxon>Pseudomonadati</taxon>
        <taxon>Pseudomonadota</taxon>
        <taxon>Gammaproteobacteria</taxon>
        <taxon>Methylococcales</taxon>
        <taxon>Methylococcaceae</taxon>
        <taxon>Methylomonas</taxon>
    </lineage>
</organism>
<evidence type="ECO:0000259" key="8">
    <source>
        <dbReference type="Pfam" id="PF17805"/>
    </source>
</evidence>
<comment type="pathway">
    <text evidence="2">Porphyrin-containing compound metabolism.</text>
</comment>
<protein>
    <recommendedName>
        <fullName evidence="5">siroheme decarboxylase</fullName>
        <ecNumber evidence="5">4.1.1.111</ecNumber>
    </recommendedName>
</protein>
<dbReference type="Gene3D" id="3.30.70.3460">
    <property type="match status" value="1"/>
</dbReference>
<dbReference type="InterPro" id="IPR040523">
    <property type="entry name" value="AsnC_trans_reg2"/>
</dbReference>
<dbReference type="Pfam" id="PF22451">
    <property type="entry name" value="NirdL-like_HTH"/>
    <property type="match status" value="1"/>
</dbReference>
<dbReference type="InterPro" id="IPR050684">
    <property type="entry name" value="HTH-Siroheme_Decarb"/>
</dbReference>
<dbReference type="PANTHER" id="PTHR43413:SF1">
    <property type="entry name" value="SIROHEME DECARBOXYLASE NIRL SUBUNIT"/>
    <property type="match status" value="1"/>
</dbReference>
<gene>
    <name evidence="10" type="ORF">A1359_07790</name>
</gene>
<accession>A0A177NHJ9</accession>
<dbReference type="STRING" id="980561.A1359_07790"/>
<evidence type="ECO:0000256" key="3">
    <source>
        <dbReference type="ARBA" id="ARBA00023457"/>
    </source>
</evidence>
<feature type="domain" description="Siroheme decarboxylase AsnC-like ligand binding" evidence="8">
    <location>
        <begin position="67"/>
        <end position="139"/>
    </location>
</feature>
<sequence length="147" mass="16486">MDDTDKRIINQLQQGFPICESPYSRVAQQLDISEADLISRLQTLLAEGVLSRFGPMYHAEQMGGALSLAALKVPEEDFAAVTDIVNAFPEVAHNYARNHSLNMWFVLATERPEQVQSVIEAIEQQTGLVVHNMPKINEYYVGLQLQV</sequence>
<evidence type="ECO:0000313" key="11">
    <source>
        <dbReference type="Proteomes" id="UP000078476"/>
    </source>
</evidence>
<reference evidence="10 11" key="1">
    <citation type="submission" date="2016-03" db="EMBL/GenBank/DDBJ databases">
        <authorList>
            <person name="Ploux O."/>
        </authorList>
    </citation>
    <scope>NUCLEOTIDE SEQUENCE [LARGE SCALE GENOMIC DNA]</scope>
    <source>
        <strain evidence="10 11">R-45370</strain>
    </source>
</reference>
<evidence type="ECO:0000256" key="5">
    <source>
        <dbReference type="ARBA" id="ARBA00023471"/>
    </source>
</evidence>